<evidence type="ECO:0000313" key="3">
    <source>
        <dbReference type="EMBL" id="NMM44117.1"/>
    </source>
</evidence>
<protein>
    <submittedName>
        <fullName evidence="3">Uncharacterized protein</fullName>
    </submittedName>
</protein>
<evidence type="ECO:0000256" key="2">
    <source>
        <dbReference type="SAM" id="Phobius"/>
    </source>
</evidence>
<accession>A0A7Y0DYV7</accession>
<keyword evidence="4" id="KW-1185">Reference proteome</keyword>
<evidence type="ECO:0000313" key="4">
    <source>
        <dbReference type="Proteomes" id="UP000539372"/>
    </source>
</evidence>
<dbReference type="EMBL" id="JABBNT010000002">
    <property type="protein sequence ID" value="NMM44117.1"/>
    <property type="molecule type" value="Genomic_DNA"/>
</dbReference>
<gene>
    <name evidence="3" type="ORF">HH303_06490</name>
</gene>
<comment type="caution">
    <text evidence="3">The sequence shown here is derived from an EMBL/GenBank/DDBJ whole genome shotgun (WGS) entry which is preliminary data.</text>
</comment>
<evidence type="ECO:0000256" key="1">
    <source>
        <dbReference type="SAM" id="MobiDB-lite"/>
    </source>
</evidence>
<reference evidence="3 4" key="1">
    <citation type="submission" date="2020-04" db="EMBL/GenBank/DDBJ databases">
        <title>Rhodospirillaceae bacterium KN72 isolated from deep sea.</title>
        <authorList>
            <person name="Zhang D.-C."/>
        </authorList>
    </citation>
    <scope>NUCLEOTIDE SEQUENCE [LARGE SCALE GENOMIC DNA]</scope>
    <source>
        <strain evidence="3 4">KN72</strain>
    </source>
</reference>
<proteinExistence type="predicted"/>
<feature type="region of interest" description="Disordered" evidence="1">
    <location>
        <begin position="120"/>
        <end position="179"/>
    </location>
</feature>
<dbReference type="RefSeq" id="WP_169624421.1">
    <property type="nucleotide sequence ID" value="NZ_JABBNT010000002.1"/>
</dbReference>
<organism evidence="3 4">
    <name type="scientific">Pacificispira spongiicola</name>
    <dbReference type="NCBI Taxonomy" id="2729598"/>
    <lineage>
        <taxon>Bacteria</taxon>
        <taxon>Pseudomonadati</taxon>
        <taxon>Pseudomonadota</taxon>
        <taxon>Alphaproteobacteria</taxon>
        <taxon>Rhodospirillales</taxon>
        <taxon>Rhodospirillaceae</taxon>
        <taxon>Pacificispira</taxon>
    </lineage>
</organism>
<keyword evidence="2" id="KW-0472">Membrane</keyword>
<sequence>MTDLSREELRAHLSAVEAQVRAALRIVAAESKSVQQAHSALRADLSAALIRLQSEMNDGTKRVDGKLDKAISEINGLSRQRRMTAAILTTMVLLFGITLGLFAGGGWYILSQDGRPAFEMPNMSSQSSGQRQSSGVAAPTGSTSITLPSSSSTATSGQQSSDPAPAESEDQPRRVFSAQ</sequence>
<keyword evidence="2" id="KW-1133">Transmembrane helix</keyword>
<dbReference type="AlphaFoldDB" id="A0A7Y0DYV7"/>
<keyword evidence="2" id="KW-0812">Transmembrane</keyword>
<feature type="transmembrane region" description="Helical" evidence="2">
    <location>
        <begin position="85"/>
        <end position="110"/>
    </location>
</feature>
<feature type="compositionally biased region" description="Low complexity" evidence="1">
    <location>
        <begin position="124"/>
        <end position="161"/>
    </location>
</feature>
<name>A0A7Y0DYV7_9PROT</name>
<dbReference type="Proteomes" id="UP000539372">
    <property type="component" value="Unassembled WGS sequence"/>
</dbReference>